<evidence type="ECO:0000256" key="1">
    <source>
        <dbReference type="SAM" id="MobiDB-lite"/>
    </source>
</evidence>
<comment type="caution">
    <text evidence="2">The sequence shown here is derived from an EMBL/GenBank/DDBJ whole genome shotgun (WGS) entry which is preliminary data.</text>
</comment>
<keyword evidence="3" id="KW-1185">Reference proteome</keyword>
<feature type="compositionally biased region" description="Basic and acidic residues" evidence="1">
    <location>
        <begin position="123"/>
        <end position="133"/>
    </location>
</feature>
<accession>A0AAD5QRN2</accession>
<feature type="region of interest" description="Disordered" evidence="1">
    <location>
        <begin position="111"/>
        <end position="135"/>
    </location>
</feature>
<dbReference type="Proteomes" id="UP001196413">
    <property type="component" value="Unassembled WGS sequence"/>
</dbReference>
<evidence type="ECO:0000313" key="3">
    <source>
        <dbReference type="Proteomes" id="UP001196413"/>
    </source>
</evidence>
<reference evidence="2" key="1">
    <citation type="submission" date="2021-06" db="EMBL/GenBank/DDBJ databases">
        <title>Parelaphostrongylus tenuis whole genome reference sequence.</title>
        <authorList>
            <person name="Garwood T.J."/>
            <person name="Larsen P.A."/>
            <person name="Fountain-Jones N.M."/>
            <person name="Garbe J.R."/>
            <person name="Macchietto M.G."/>
            <person name="Kania S.A."/>
            <person name="Gerhold R.W."/>
            <person name="Richards J.E."/>
            <person name="Wolf T.M."/>
        </authorList>
    </citation>
    <scope>NUCLEOTIDE SEQUENCE</scope>
    <source>
        <strain evidence="2">MNPRO001-30</strain>
        <tissue evidence="2">Meninges</tissue>
    </source>
</reference>
<dbReference type="EMBL" id="JAHQIW010002820">
    <property type="protein sequence ID" value="KAJ1356456.1"/>
    <property type="molecule type" value="Genomic_DNA"/>
</dbReference>
<gene>
    <name evidence="2" type="ORF">KIN20_014183</name>
</gene>
<evidence type="ECO:0000313" key="2">
    <source>
        <dbReference type="EMBL" id="KAJ1356456.1"/>
    </source>
</evidence>
<dbReference type="AlphaFoldDB" id="A0AAD5QRN2"/>
<sequence length="186" mass="21759">MPLDTSACERFLSVPDHIKFYVIAPTRTEEREDRHKTVIRRAKFSVRKCRRRRLCRSQHTRLSSAISYEAPSTFLVSFAYPTFTRQEQASTMKSPSTNSFSDILMSNEERQAKVNTSRKIQRNGRERKRERIPSCRTSIHGASLNGNSYFDKRESRRRTRKVSLWHNSCVRSINTYQGEKVPLVTP</sequence>
<protein>
    <submittedName>
        <fullName evidence="2">Uncharacterized protein</fullName>
    </submittedName>
</protein>
<organism evidence="2 3">
    <name type="scientific">Parelaphostrongylus tenuis</name>
    <name type="common">Meningeal worm</name>
    <dbReference type="NCBI Taxonomy" id="148309"/>
    <lineage>
        <taxon>Eukaryota</taxon>
        <taxon>Metazoa</taxon>
        <taxon>Ecdysozoa</taxon>
        <taxon>Nematoda</taxon>
        <taxon>Chromadorea</taxon>
        <taxon>Rhabditida</taxon>
        <taxon>Rhabditina</taxon>
        <taxon>Rhabditomorpha</taxon>
        <taxon>Strongyloidea</taxon>
        <taxon>Metastrongylidae</taxon>
        <taxon>Parelaphostrongylus</taxon>
    </lineage>
</organism>
<name>A0AAD5QRN2_PARTN</name>
<proteinExistence type="predicted"/>